<evidence type="ECO:0000259" key="1">
    <source>
        <dbReference type="Pfam" id="PF00128"/>
    </source>
</evidence>
<dbReference type="AlphaFoldDB" id="A0A060CJN0"/>
<reference evidence="2" key="1">
    <citation type="journal article" date="2013" name="Environ. Microbiol.">
        <title>Seasonally variable intestinal metagenomes of the red palm weevil (Rhynchophorus ferrugineus).</title>
        <authorList>
            <person name="Jia S."/>
            <person name="Zhang X."/>
            <person name="Zhang G."/>
            <person name="Yin A."/>
            <person name="Zhang S."/>
            <person name="Li F."/>
            <person name="Wang L."/>
            <person name="Zhao D."/>
            <person name="Yun Q."/>
            <person name="Tala"/>
            <person name="Wang J."/>
            <person name="Sun G."/>
            <person name="Baabdullah M."/>
            <person name="Yu X."/>
            <person name="Hu S."/>
            <person name="Al-Mssallem I.S."/>
            <person name="Yu J."/>
        </authorList>
    </citation>
    <scope>NUCLEOTIDE SEQUENCE</scope>
</reference>
<protein>
    <submittedName>
        <fullName evidence="2">CAZy families GH13 protein</fullName>
    </submittedName>
</protein>
<dbReference type="SUPFAM" id="SSF51445">
    <property type="entry name" value="(Trans)glycosidases"/>
    <property type="match status" value="1"/>
</dbReference>
<proteinExistence type="predicted"/>
<feature type="domain" description="Glycosyl hydrolase family 13 catalytic" evidence="1">
    <location>
        <begin position="4"/>
        <end position="58"/>
    </location>
</feature>
<dbReference type="InterPro" id="IPR017853">
    <property type="entry name" value="GH"/>
</dbReference>
<organism evidence="2">
    <name type="scientific">uncultured Photobacterium sp</name>
    <dbReference type="NCBI Taxonomy" id="173973"/>
    <lineage>
        <taxon>Bacteria</taxon>
        <taxon>Pseudomonadati</taxon>
        <taxon>Pseudomonadota</taxon>
        <taxon>Gammaproteobacteria</taxon>
        <taxon>Vibrionales</taxon>
        <taxon>Vibrionaceae</taxon>
        <taxon>Photobacterium</taxon>
        <taxon>environmental samples</taxon>
    </lineage>
</organism>
<dbReference type="Pfam" id="PF00128">
    <property type="entry name" value="Alpha-amylase"/>
    <property type="match status" value="1"/>
</dbReference>
<dbReference type="GO" id="GO:0005975">
    <property type="term" value="P:carbohydrate metabolic process"/>
    <property type="evidence" value="ECO:0007669"/>
    <property type="project" value="InterPro"/>
</dbReference>
<dbReference type="InterPro" id="IPR006047">
    <property type="entry name" value="GH13_cat_dom"/>
</dbReference>
<dbReference type="Gene3D" id="3.20.20.80">
    <property type="entry name" value="Glycosidases"/>
    <property type="match status" value="1"/>
</dbReference>
<accession>A0A060CJN0</accession>
<sequence length="61" mass="6972">MLNYLAKMSRDNARTPMQWDTSEHAGFTQGQPWFKLNSNYHEINVAQALADKNSVSTITNK</sequence>
<evidence type="ECO:0000313" key="2">
    <source>
        <dbReference type="EMBL" id="AIA95187.1"/>
    </source>
</evidence>
<name>A0A060CJN0_9GAMM</name>
<dbReference type="EMBL" id="KF127827">
    <property type="protein sequence ID" value="AIA95187.1"/>
    <property type="molecule type" value="Genomic_DNA"/>
</dbReference>